<dbReference type="PROSITE" id="PS51781">
    <property type="entry name" value="SH3B"/>
    <property type="match status" value="1"/>
</dbReference>
<protein>
    <submittedName>
        <fullName evidence="2">SH3 domain-containing protein</fullName>
    </submittedName>
</protein>
<evidence type="ECO:0000259" key="1">
    <source>
        <dbReference type="PROSITE" id="PS51781"/>
    </source>
</evidence>
<name>A0A833GXV9_9LEPT</name>
<proteinExistence type="predicted"/>
<dbReference type="AlphaFoldDB" id="A0A833GXV9"/>
<evidence type="ECO:0000313" key="2">
    <source>
        <dbReference type="EMBL" id="KAB2929516.1"/>
    </source>
</evidence>
<dbReference type="Proteomes" id="UP000460298">
    <property type="component" value="Unassembled WGS sequence"/>
</dbReference>
<dbReference type="Gene3D" id="2.30.30.40">
    <property type="entry name" value="SH3 Domains"/>
    <property type="match status" value="1"/>
</dbReference>
<sequence>MRRFFLVHVLFTGTLFGSPDSAVVTGDSVRVRSEADTDARIVTVLNKGDAVTITERSENKTIAGITAPWVRIEYRGCPARSGWIFGAYLATDLPSAMELFEEAKSLEVKNPELAVNRYRSLIQKYPAAMYSHACHGNTTIKAEAEIRIGIASCRMESRQGLPSLAELRSRFSVALKERRNELLASLLDCSVSHTTGPLSLENAPDASAAQILKAVGAKEVIYDRISVKAPNTIVVPLKAAGGMQHIFYAGKTGSGFLIQAVCYFCAEMP</sequence>
<organism evidence="2 3">
    <name type="scientific">Leptonema illini</name>
    <dbReference type="NCBI Taxonomy" id="183"/>
    <lineage>
        <taxon>Bacteria</taxon>
        <taxon>Pseudomonadati</taxon>
        <taxon>Spirochaetota</taxon>
        <taxon>Spirochaetia</taxon>
        <taxon>Leptospirales</taxon>
        <taxon>Leptospiraceae</taxon>
        <taxon>Leptonema</taxon>
    </lineage>
</organism>
<dbReference type="Pfam" id="PF08239">
    <property type="entry name" value="SH3_3"/>
    <property type="match status" value="1"/>
</dbReference>
<dbReference type="SMART" id="SM00287">
    <property type="entry name" value="SH3b"/>
    <property type="match status" value="1"/>
</dbReference>
<gene>
    <name evidence="2" type="ORF">F9K24_19720</name>
</gene>
<dbReference type="InterPro" id="IPR003646">
    <property type="entry name" value="SH3-like_bac-type"/>
</dbReference>
<feature type="domain" description="SH3b" evidence="1">
    <location>
        <begin position="19"/>
        <end position="93"/>
    </location>
</feature>
<reference evidence="2 3" key="1">
    <citation type="submission" date="2019-10" db="EMBL/GenBank/DDBJ databases">
        <title>Extracellular Electron Transfer in a Candidatus Methanoperedens spp. Enrichment Culture.</title>
        <authorList>
            <person name="Berger S."/>
            <person name="Rangel Shaw D."/>
            <person name="Berben T."/>
            <person name="In 'T Zandt M."/>
            <person name="Frank J."/>
            <person name="Reimann J."/>
            <person name="Jetten M.S.M."/>
            <person name="Welte C.U."/>
        </authorList>
    </citation>
    <scope>NUCLEOTIDE SEQUENCE [LARGE SCALE GENOMIC DNA]</scope>
    <source>
        <strain evidence="2">SB12</strain>
    </source>
</reference>
<evidence type="ECO:0000313" key="3">
    <source>
        <dbReference type="Proteomes" id="UP000460298"/>
    </source>
</evidence>
<accession>A0A833GXV9</accession>
<comment type="caution">
    <text evidence="2">The sequence shown here is derived from an EMBL/GenBank/DDBJ whole genome shotgun (WGS) entry which is preliminary data.</text>
</comment>
<dbReference type="EMBL" id="WBUI01000030">
    <property type="protein sequence ID" value="KAB2929516.1"/>
    <property type="molecule type" value="Genomic_DNA"/>
</dbReference>